<feature type="transmembrane region" description="Helical" evidence="1">
    <location>
        <begin position="86"/>
        <end position="108"/>
    </location>
</feature>
<keyword evidence="1" id="KW-0812">Transmembrane</keyword>
<dbReference type="EMBL" id="CP119311">
    <property type="protein sequence ID" value="WEK36766.1"/>
    <property type="molecule type" value="Genomic_DNA"/>
</dbReference>
<reference evidence="2" key="1">
    <citation type="submission" date="2023-03" db="EMBL/GenBank/DDBJ databases">
        <title>Andean soil-derived lignocellulolytic bacterial consortium as a source of novel taxa and putative plastic-active enzymes.</title>
        <authorList>
            <person name="Diaz-Garcia L."/>
            <person name="Chuvochina M."/>
            <person name="Feuerriegel G."/>
            <person name="Bunk B."/>
            <person name="Sproer C."/>
            <person name="Streit W.R."/>
            <person name="Rodriguez L.M."/>
            <person name="Overmann J."/>
            <person name="Jimenez D.J."/>
        </authorList>
    </citation>
    <scope>NUCLEOTIDE SEQUENCE</scope>
    <source>
        <strain evidence="2">MAG 7</strain>
    </source>
</reference>
<keyword evidence="1" id="KW-0472">Membrane</keyword>
<name>A0AAJ5WTH3_9BACT</name>
<sequence>MAIKEFFEIPKRYRTWSLALIGVGLLSLIIGFFMYGTGEHTARFWAALLQNSVYFLLMVNASMFFICATTLAFGGWQISFRRVAEAISTAVLPLGIIASVVLIALVTVDPHIFHWLHPDGDKILEGKVGFLNSKFFIIWTLLAIALWYVLGRKMRSLSRELDNNPLPSREAAKKYLYKNTVWASLFLVWFGLTVMSTVPWLWLMSIDAHWYSTMYSWYTFVSSFVAGMALMAMFVVYFKNKGYLEYTNQEHLHDLGKFMFAFSIFWTYLWFSQYMLIWYANIPEETVYFESRIVTDHKTGAYAGIFWFSFIINFLAPFLILMRAGAKRNYTTIVFMGIVIIFGHWLDFYQMVFASVEKDHVTLSLFDFGIAAGFIGVIMYCVGNYLSKYPMLARNHPLIKESIIHHT</sequence>
<feature type="transmembrane region" description="Helical" evidence="1">
    <location>
        <begin position="181"/>
        <end position="203"/>
    </location>
</feature>
<feature type="transmembrane region" description="Helical" evidence="1">
    <location>
        <begin position="258"/>
        <end position="280"/>
    </location>
</feature>
<dbReference type="PANTHER" id="PTHR43044:SF1">
    <property type="entry name" value="QUINOL:CYTOCHROME C OXIDOREDUCTASE QUINONE-BINDING SUBUNIT 2"/>
    <property type="match status" value="1"/>
</dbReference>
<evidence type="ECO:0000313" key="2">
    <source>
        <dbReference type="EMBL" id="WEK36766.1"/>
    </source>
</evidence>
<keyword evidence="1" id="KW-1133">Transmembrane helix</keyword>
<feature type="transmembrane region" description="Helical" evidence="1">
    <location>
        <begin position="215"/>
        <end position="238"/>
    </location>
</feature>
<proteinExistence type="predicted"/>
<feature type="transmembrane region" description="Helical" evidence="1">
    <location>
        <begin position="16"/>
        <end position="35"/>
    </location>
</feature>
<dbReference type="PANTHER" id="PTHR43044">
    <property type="match status" value="1"/>
</dbReference>
<evidence type="ECO:0000313" key="3">
    <source>
        <dbReference type="Proteomes" id="UP001220610"/>
    </source>
</evidence>
<organism evidence="2 3">
    <name type="scientific">Candidatus Pseudobacter hemicellulosilyticus</name>
    <dbReference type="NCBI Taxonomy" id="3121375"/>
    <lineage>
        <taxon>Bacteria</taxon>
        <taxon>Pseudomonadati</taxon>
        <taxon>Bacteroidota</taxon>
        <taxon>Chitinophagia</taxon>
        <taxon>Chitinophagales</taxon>
        <taxon>Chitinophagaceae</taxon>
        <taxon>Pseudobacter</taxon>
    </lineage>
</organism>
<gene>
    <name evidence="2" type="ORF">P0Y53_04560</name>
</gene>
<feature type="transmembrane region" description="Helical" evidence="1">
    <location>
        <begin position="55"/>
        <end position="74"/>
    </location>
</feature>
<feature type="transmembrane region" description="Helical" evidence="1">
    <location>
        <begin position="365"/>
        <end position="386"/>
    </location>
</feature>
<feature type="transmembrane region" description="Helical" evidence="1">
    <location>
        <begin position="300"/>
        <end position="321"/>
    </location>
</feature>
<accession>A0AAJ5WTH3</accession>
<evidence type="ECO:0000256" key="1">
    <source>
        <dbReference type="SAM" id="Phobius"/>
    </source>
</evidence>
<dbReference type="Proteomes" id="UP001220610">
    <property type="component" value="Chromosome"/>
</dbReference>
<protein>
    <submittedName>
        <fullName evidence="2">Quinol:cytochrome C oxidoreductase</fullName>
    </submittedName>
</protein>
<feature type="transmembrane region" description="Helical" evidence="1">
    <location>
        <begin position="333"/>
        <end position="353"/>
    </location>
</feature>
<dbReference type="AlphaFoldDB" id="A0AAJ5WTH3"/>
<feature type="transmembrane region" description="Helical" evidence="1">
    <location>
        <begin position="128"/>
        <end position="150"/>
    </location>
</feature>